<keyword evidence="2" id="KW-0560">Oxidoreductase</keyword>
<dbReference type="GO" id="GO:0019380">
    <property type="term" value="P:3-phenylpropionate catabolic process"/>
    <property type="evidence" value="ECO:0007669"/>
    <property type="project" value="TreeGrafter"/>
</dbReference>
<proteinExistence type="inferred from homology"/>
<reference evidence="3 4" key="1">
    <citation type="submission" date="2017-06" db="EMBL/GenBank/DDBJ databases">
        <title>Sequencing and comparative analysis of myxobacterial genomes.</title>
        <authorList>
            <person name="Rupp O."/>
            <person name="Goesmann A."/>
            <person name="Sogaard-Andersen L."/>
        </authorList>
    </citation>
    <scope>NUCLEOTIDE SEQUENCE [LARGE SCALE GENOMIC DNA]</scope>
    <source>
        <strain evidence="3 4">DSM 52655</strain>
    </source>
</reference>
<dbReference type="RefSeq" id="WP_157758572.1">
    <property type="nucleotide sequence ID" value="NZ_CP022098.1"/>
</dbReference>
<name>A0A250J4F6_9BACT</name>
<dbReference type="Proteomes" id="UP000217257">
    <property type="component" value="Chromosome"/>
</dbReference>
<evidence type="ECO:0000313" key="4">
    <source>
        <dbReference type="Proteomes" id="UP000217257"/>
    </source>
</evidence>
<dbReference type="PANTHER" id="PTHR41534:SF2">
    <property type="entry name" value="3-PHENYLPROPIONATE_CINNAMIC ACID DIOXYGENASE SUBUNIT BETA"/>
    <property type="match status" value="1"/>
</dbReference>
<dbReference type="InterPro" id="IPR032710">
    <property type="entry name" value="NTF2-like_dom_sf"/>
</dbReference>
<dbReference type="AlphaFoldDB" id="A0A250J4F6"/>
<keyword evidence="3" id="KW-0223">Dioxygenase</keyword>
<organism evidence="3 4">
    <name type="scientific">Cystobacter fuscus</name>
    <dbReference type="NCBI Taxonomy" id="43"/>
    <lineage>
        <taxon>Bacteria</taxon>
        <taxon>Pseudomonadati</taxon>
        <taxon>Myxococcota</taxon>
        <taxon>Myxococcia</taxon>
        <taxon>Myxococcales</taxon>
        <taxon>Cystobacterineae</taxon>
        <taxon>Archangiaceae</taxon>
        <taxon>Cystobacter</taxon>
    </lineage>
</organism>
<dbReference type="PANTHER" id="PTHR41534">
    <property type="entry name" value="BLR3401 PROTEIN"/>
    <property type="match status" value="1"/>
</dbReference>
<evidence type="ECO:0000256" key="1">
    <source>
        <dbReference type="ARBA" id="ARBA00009570"/>
    </source>
</evidence>
<dbReference type="CDD" id="cd00667">
    <property type="entry name" value="ring_hydroxylating_dioxygenases_beta"/>
    <property type="match status" value="1"/>
</dbReference>
<dbReference type="GO" id="GO:0051213">
    <property type="term" value="F:dioxygenase activity"/>
    <property type="evidence" value="ECO:0007669"/>
    <property type="project" value="UniProtKB-KW"/>
</dbReference>
<dbReference type="Gene3D" id="3.10.450.50">
    <property type="match status" value="1"/>
</dbReference>
<dbReference type="KEGG" id="cfus:CYFUS_004270"/>
<sequence>MSTAPTLHVPPLVPGPALQYELEQFLYAEAALLDEHRLEAWLGLFTPDARYRVPVRTNRVTREATREALESQDASAHFDDDLRGLSLRVARLTSGLAWSEYPLGRTRRLVSNVQVRALDAPGEVEVRSCFLLYRTRQEHAVDLFAGLRQDVLRRADAPGAWRIAHRTVLLEQTVILAGNLSVFF</sequence>
<accession>A0A250J4F6</accession>
<dbReference type="Pfam" id="PF00866">
    <property type="entry name" value="Ring_hydroxyl_B"/>
    <property type="match status" value="1"/>
</dbReference>
<evidence type="ECO:0000256" key="2">
    <source>
        <dbReference type="ARBA" id="ARBA00023002"/>
    </source>
</evidence>
<dbReference type="InterPro" id="IPR000391">
    <property type="entry name" value="Rng_hydr_dOase-bsu"/>
</dbReference>
<protein>
    <submittedName>
        <fullName evidence="3">Benzene 1,2-dioxygenase</fullName>
    </submittedName>
</protein>
<dbReference type="SUPFAM" id="SSF54427">
    <property type="entry name" value="NTF2-like"/>
    <property type="match status" value="1"/>
</dbReference>
<dbReference type="EMBL" id="CP022098">
    <property type="protein sequence ID" value="ATB38835.1"/>
    <property type="molecule type" value="Genomic_DNA"/>
</dbReference>
<comment type="similarity">
    <text evidence="1">Belongs to the bacterial ring-hydroxylating dioxygenase beta subunit family.</text>
</comment>
<gene>
    <name evidence="3" type="ORF">CYFUS_004270</name>
</gene>
<dbReference type="NCBIfam" id="NF007479">
    <property type="entry name" value="PRK10069.1"/>
    <property type="match status" value="1"/>
</dbReference>
<evidence type="ECO:0000313" key="3">
    <source>
        <dbReference type="EMBL" id="ATB38835.1"/>
    </source>
</evidence>